<evidence type="ECO:0000313" key="3">
    <source>
        <dbReference type="EMBL" id="KAH6592796.1"/>
    </source>
</evidence>
<feature type="region of interest" description="Disordered" evidence="1">
    <location>
        <begin position="349"/>
        <end position="411"/>
    </location>
</feature>
<dbReference type="EMBL" id="JAFCIX010000371">
    <property type="protein sequence ID" value="KAH6592796.1"/>
    <property type="molecule type" value="Genomic_DNA"/>
</dbReference>
<feature type="region of interest" description="Disordered" evidence="1">
    <location>
        <begin position="599"/>
        <end position="631"/>
    </location>
</feature>
<feature type="domain" description="CID" evidence="2">
    <location>
        <begin position="1"/>
        <end position="71"/>
    </location>
</feature>
<evidence type="ECO:0000259" key="2">
    <source>
        <dbReference type="PROSITE" id="PS51391"/>
    </source>
</evidence>
<dbReference type="InterPro" id="IPR057242">
    <property type="entry name" value="PCFS4-like"/>
</dbReference>
<dbReference type="PROSITE" id="PS51391">
    <property type="entry name" value="CID"/>
    <property type="match status" value="1"/>
</dbReference>
<dbReference type="SUPFAM" id="SSF48464">
    <property type="entry name" value="ENTH/VHS domain"/>
    <property type="match status" value="1"/>
</dbReference>
<dbReference type="InterPro" id="IPR008942">
    <property type="entry name" value="ENTH_VHS"/>
</dbReference>
<evidence type="ECO:0000256" key="1">
    <source>
        <dbReference type="SAM" id="MobiDB-lite"/>
    </source>
</evidence>
<feature type="compositionally biased region" description="Low complexity" evidence="1">
    <location>
        <begin position="303"/>
        <end position="321"/>
    </location>
</feature>
<sequence>MDSIMKNVGEVYRTLFSKNIISVFSDAYAAVEQADQMRLQKLVHTWVAYPSGPIFPPTTLSLIERLCSKIRATPHSTSASSKASVTVSKTTAPVVSGVKRPIQGSTVVPARVKSPKRVTPPSSKYPSPTPPASAAPISVNQIPYTSPPQLPVLGVPAASSGPLTLGRNGAATILIQQQIGSLLQQKRTMALLTPNDAANTQQIQVLDQLLAVILSTPLDTHTINQISMQIQAMMLPIQLGNPVSSGISRLPSFSQAPIVPSGVVPVVSVLPPSYQAVRPPTPSFSAGPRSTSPFTLPGMTPVQSHSQPYLQPQQQQQQQHYPMGNPTSQIDLELLSQLVASGSLSGSLSGNIDPSMLKLPRNNDPPTLTPPSDGFYSKNTFPPSFPPPSHNGGFGNAHLAQPQPPQNMMPPPRTPFTAMSLPTKPTLSISLSQKDIQSSHPNAIYSLYDGLPLQCKQCALRFAKLPNGDQRMAAHLDWHFRQNRRLRESSKRALSRDWYSGVSGWIDEQYGQGQDKQAVISVFGDTEVNKKAQPPQAVVPTLPADGHQDPKCVVCCESFEKFFDEDGDMWMLRDAIQVEDKMFHQGCLEQDSSSQLEAVSGADMAGKRKLEGENNPAFQTQPIAGLKKAKV</sequence>
<keyword evidence="4" id="KW-1185">Reference proteome</keyword>
<dbReference type="Proteomes" id="UP001648503">
    <property type="component" value="Unassembled WGS sequence"/>
</dbReference>
<proteinExistence type="predicted"/>
<dbReference type="Pfam" id="PF23228">
    <property type="entry name" value="zf_PCFS4"/>
    <property type="match status" value="1"/>
</dbReference>
<gene>
    <name evidence="3" type="ORF">BASA50_007847</name>
</gene>
<reference evidence="3 4" key="1">
    <citation type="submission" date="2021-02" db="EMBL/GenBank/DDBJ databases">
        <title>Variation within the Batrachochytrium salamandrivorans European outbreak.</title>
        <authorList>
            <person name="Kelly M."/>
            <person name="Pasmans F."/>
            <person name="Shea T.P."/>
            <person name="Munoz J.F."/>
            <person name="Carranza S."/>
            <person name="Cuomo C.A."/>
            <person name="Martel A."/>
        </authorList>
    </citation>
    <scope>NUCLEOTIDE SEQUENCE [LARGE SCALE GENOMIC DNA]</scope>
    <source>
        <strain evidence="3 4">AMFP18/2</strain>
    </source>
</reference>
<comment type="caution">
    <text evidence="3">The sequence shown here is derived from an EMBL/GenBank/DDBJ whole genome shotgun (WGS) entry which is preliminary data.</text>
</comment>
<dbReference type="Gene3D" id="1.25.40.90">
    <property type="match status" value="1"/>
</dbReference>
<evidence type="ECO:0000313" key="4">
    <source>
        <dbReference type="Proteomes" id="UP001648503"/>
    </source>
</evidence>
<name>A0ABQ8F5W7_9FUNG</name>
<dbReference type="PANTHER" id="PTHR15921">
    <property type="entry name" value="PRE-MRNA CLEAVAGE COMPLEX II"/>
    <property type="match status" value="1"/>
</dbReference>
<feature type="region of interest" description="Disordered" evidence="1">
    <location>
        <begin position="278"/>
        <end position="327"/>
    </location>
</feature>
<dbReference type="PANTHER" id="PTHR15921:SF3">
    <property type="entry name" value="PRE-MRNA CLEAVAGE COMPLEX 2 PROTEIN PCF11"/>
    <property type="match status" value="1"/>
</dbReference>
<dbReference type="InterPro" id="IPR045154">
    <property type="entry name" value="PCF11-like"/>
</dbReference>
<feature type="compositionally biased region" description="Pro residues" evidence="1">
    <location>
        <begin position="402"/>
        <end position="411"/>
    </location>
</feature>
<organism evidence="3 4">
    <name type="scientific">Batrachochytrium salamandrivorans</name>
    <dbReference type="NCBI Taxonomy" id="1357716"/>
    <lineage>
        <taxon>Eukaryota</taxon>
        <taxon>Fungi</taxon>
        <taxon>Fungi incertae sedis</taxon>
        <taxon>Chytridiomycota</taxon>
        <taxon>Chytridiomycota incertae sedis</taxon>
        <taxon>Chytridiomycetes</taxon>
        <taxon>Rhizophydiales</taxon>
        <taxon>Rhizophydiales incertae sedis</taxon>
        <taxon>Batrachochytrium</taxon>
    </lineage>
</organism>
<dbReference type="InterPro" id="IPR006569">
    <property type="entry name" value="CID_dom"/>
</dbReference>
<feature type="region of interest" description="Disordered" evidence="1">
    <location>
        <begin position="110"/>
        <end position="134"/>
    </location>
</feature>
<protein>
    <recommendedName>
        <fullName evidence="2">CID domain-containing protein</fullName>
    </recommendedName>
</protein>
<accession>A0ABQ8F5W7</accession>